<organism evidence="1 3">
    <name type="scientific">Treponema rectale</name>
    <dbReference type="NCBI Taxonomy" id="744512"/>
    <lineage>
        <taxon>Bacteria</taxon>
        <taxon>Pseudomonadati</taxon>
        <taxon>Spirochaetota</taxon>
        <taxon>Spirochaetia</taxon>
        <taxon>Spirochaetales</taxon>
        <taxon>Treponemataceae</taxon>
        <taxon>Treponema</taxon>
    </lineage>
</organism>
<dbReference type="AlphaFoldDB" id="A0A840SDZ5"/>
<accession>A0A840SDZ5</accession>
<reference evidence="1 3" key="2">
    <citation type="submission" date="2020-08" db="EMBL/GenBank/DDBJ databases">
        <title>Genomic Encyclopedia of Type Strains, Phase IV (KMG-IV): sequencing the most valuable type-strain genomes for metagenomic binning, comparative biology and taxonomic classification.</title>
        <authorList>
            <person name="Goeker M."/>
        </authorList>
    </citation>
    <scope>NUCLEOTIDE SEQUENCE [LARGE SCALE GENOMIC DNA]</scope>
    <source>
        <strain evidence="1 3">DSM 103679</strain>
    </source>
</reference>
<dbReference type="Proteomes" id="UP000578697">
    <property type="component" value="Unassembled WGS sequence"/>
</dbReference>
<evidence type="ECO:0000313" key="2">
    <source>
        <dbReference type="EMBL" id="QOS40480.1"/>
    </source>
</evidence>
<dbReference type="Proteomes" id="UP000593591">
    <property type="component" value="Chromosome"/>
</dbReference>
<evidence type="ECO:0000313" key="4">
    <source>
        <dbReference type="Proteomes" id="UP000593591"/>
    </source>
</evidence>
<protein>
    <submittedName>
        <fullName evidence="1">Uncharacterized protein</fullName>
    </submittedName>
</protein>
<sequence>MEENCLKYRKVLKRYNSQMLLAAEKTFSASTVSNVTLKHIVCHAVSPVLFDYVYWMLCEARNKKIERLYFFARDGFILYKIALLIVKKLKLNVDCRYLYISRFASRIPLYHFSLETAFDFICEKKIFNSLRTVIQNITLDKNEFEYIRKLLNIEENRLDKELSRQELEELKKSFLKNESLKSYIYSLSEKAYESAVKYFAQEGLYDNVSFAFADVGWRGTLQVSLNRLLSKKIPAFYFGLYTDEFLKKSCNDLWAAYYFSPVKNFVRKLHFNNSLFECFCTAPDGMTSGYEFKNGKWIALFVSEGNVNCKKWFLQEQLNLIEAWTENYLSLGIPDNPSVKMDEKLLCALMFRPAKNEAELYGSYLFSDETNEENLIQLAPEYTEKDFKAVLLRLLHKSLKRKCVKSFWRYGSIARSKLDFLSKFVFRSYCYAVSVWTSIKQK</sequence>
<gene>
    <name evidence="2" type="ORF">DYE49_08420</name>
    <name evidence="1" type="ORF">HNP77_000137</name>
</gene>
<dbReference type="EMBL" id="CP031517">
    <property type="protein sequence ID" value="QOS40480.1"/>
    <property type="molecule type" value="Genomic_DNA"/>
</dbReference>
<proteinExistence type="predicted"/>
<evidence type="ECO:0000313" key="1">
    <source>
        <dbReference type="EMBL" id="MBB5217793.1"/>
    </source>
</evidence>
<evidence type="ECO:0000313" key="3">
    <source>
        <dbReference type="Proteomes" id="UP000578697"/>
    </source>
</evidence>
<dbReference type="RefSeq" id="WP_184651240.1">
    <property type="nucleotide sequence ID" value="NZ_JACHFR010000001.1"/>
</dbReference>
<reference evidence="2 4" key="1">
    <citation type="submission" date="2018-08" db="EMBL/GenBank/DDBJ databases">
        <title>The first complete genome of Treponema rectale (CHPAT), a commensal spirochete of the bovine rectum.</title>
        <authorList>
            <person name="Staton G.J."/>
            <person name="Clegg S.R."/>
            <person name="Carter S.D."/>
            <person name="Radford A.D."/>
            <person name="Darby A."/>
            <person name="Hall N."/>
            <person name="Birtles R.J."/>
            <person name="Evans N.J."/>
        </authorList>
    </citation>
    <scope>NUCLEOTIDE SEQUENCE [LARGE SCALE GENOMIC DNA]</scope>
    <source>
        <strain evidence="2 4">CHPA</strain>
    </source>
</reference>
<dbReference type="KEGG" id="trc:DYE49_08420"/>
<dbReference type="EMBL" id="JACHFR010000001">
    <property type="protein sequence ID" value="MBB5217793.1"/>
    <property type="molecule type" value="Genomic_DNA"/>
</dbReference>
<keyword evidence="3" id="KW-1185">Reference proteome</keyword>
<name>A0A840SDZ5_9SPIR</name>